<dbReference type="PANTHER" id="PTHR42756">
    <property type="entry name" value="TRANSCRIPTIONAL REGULATOR, MARR"/>
    <property type="match status" value="1"/>
</dbReference>
<name>A0A9D5R7Q4_9FIRM</name>
<dbReference type="Proteomes" id="UP000806542">
    <property type="component" value="Unassembled WGS sequence"/>
</dbReference>
<dbReference type="Pfam" id="PF01047">
    <property type="entry name" value="MarR"/>
    <property type="match status" value="1"/>
</dbReference>
<evidence type="ECO:0000259" key="4">
    <source>
        <dbReference type="PROSITE" id="PS50995"/>
    </source>
</evidence>
<keyword evidence="6" id="KW-1185">Reference proteome</keyword>
<evidence type="ECO:0000256" key="3">
    <source>
        <dbReference type="ARBA" id="ARBA00023163"/>
    </source>
</evidence>
<dbReference type="RefSeq" id="WP_226392032.1">
    <property type="nucleotide sequence ID" value="NZ_JADCKB010000004.1"/>
</dbReference>
<dbReference type="PROSITE" id="PS50995">
    <property type="entry name" value="HTH_MARR_2"/>
    <property type="match status" value="1"/>
</dbReference>
<dbReference type="EMBL" id="JADCKB010000004">
    <property type="protein sequence ID" value="MBE5039476.1"/>
    <property type="molecule type" value="Genomic_DNA"/>
</dbReference>
<sequence length="146" mass="16915">MESLMKYINAISRCIVFYRGSKLADSGLRGGQHPYIFQICRNPGVSQEQIAKNLMVHKSSVTRQLSALEQQGFIRRESSQEDRRVMKIYPTEKACAVFPQVRMLSKEWNEAILEDFTEEEQEILLSLMKRVMQKARALTEAEVQEN</sequence>
<dbReference type="InterPro" id="IPR036388">
    <property type="entry name" value="WH-like_DNA-bd_sf"/>
</dbReference>
<dbReference type="AlphaFoldDB" id="A0A9D5R7Q4"/>
<protein>
    <submittedName>
        <fullName evidence="5">MarR family transcriptional regulator</fullName>
    </submittedName>
</protein>
<feature type="domain" description="HTH marR-type" evidence="4">
    <location>
        <begin position="1"/>
        <end position="133"/>
    </location>
</feature>
<keyword evidence="3" id="KW-0804">Transcription</keyword>
<evidence type="ECO:0000256" key="2">
    <source>
        <dbReference type="ARBA" id="ARBA00023125"/>
    </source>
</evidence>
<dbReference type="SUPFAM" id="SSF46785">
    <property type="entry name" value="Winged helix' DNA-binding domain"/>
    <property type="match status" value="1"/>
</dbReference>
<dbReference type="PANTHER" id="PTHR42756:SF1">
    <property type="entry name" value="TRANSCRIPTIONAL REPRESSOR OF EMRAB OPERON"/>
    <property type="match status" value="1"/>
</dbReference>
<proteinExistence type="predicted"/>
<dbReference type="GO" id="GO:0003677">
    <property type="term" value="F:DNA binding"/>
    <property type="evidence" value="ECO:0007669"/>
    <property type="project" value="UniProtKB-KW"/>
</dbReference>
<keyword evidence="2" id="KW-0238">DNA-binding</keyword>
<evidence type="ECO:0000256" key="1">
    <source>
        <dbReference type="ARBA" id="ARBA00023015"/>
    </source>
</evidence>
<dbReference type="GO" id="GO:0003700">
    <property type="term" value="F:DNA-binding transcription factor activity"/>
    <property type="evidence" value="ECO:0007669"/>
    <property type="project" value="InterPro"/>
</dbReference>
<gene>
    <name evidence="5" type="ORF">INF28_03235</name>
</gene>
<comment type="caution">
    <text evidence="5">The sequence shown here is derived from an EMBL/GenBank/DDBJ whole genome shotgun (WGS) entry which is preliminary data.</text>
</comment>
<reference evidence="5" key="1">
    <citation type="submission" date="2020-10" db="EMBL/GenBank/DDBJ databases">
        <title>ChiBAC.</title>
        <authorList>
            <person name="Zenner C."/>
            <person name="Hitch T.C.A."/>
            <person name="Clavel T."/>
        </authorList>
    </citation>
    <scope>NUCLEOTIDE SEQUENCE</scope>
    <source>
        <strain evidence="5">DSM 107454</strain>
    </source>
</reference>
<accession>A0A9D5R7Q4</accession>
<dbReference type="Gene3D" id="1.10.10.10">
    <property type="entry name" value="Winged helix-like DNA-binding domain superfamily/Winged helix DNA-binding domain"/>
    <property type="match status" value="1"/>
</dbReference>
<organism evidence="5 6">
    <name type="scientific">Ructibacterium gallinarum</name>
    <dbReference type="NCBI Taxonomy" id="2779355"/>
    <lineage>
        <taxon>Bacteria</taxon>
        <taxon>Bacillati</taxon>
        <taxon>Bacillota</taxon>
        <taxon>Clostridia</taxon>
        <taxon>Eubacteriales</taxon>
        <taxon>Oscillospiraceae</taxon>
        <taxon>Ructibacterium</taxon>
    </lineage>
</organism>
<dbReference type="SMART" id="SM00347">
    <property type="entry name" value="HTH_MARR"/>
    <property type="match status" value="1"/>
</dbReference>
<evidence type="ECO:0000313" key="5">
    <source>
        <dbReference type="EMBL" id="MBE5039476.1"/>
    </source>
</evidence>
<dbReference type="InterPro" id="IPR023187">
    <property type="entry name" value="Tscrpt_reg_MarR-type_CS"/>
</dbReference>
<dbReference type="InterPro" id="IPR000835">
    <property type="entry name" value="HTH_MarR-typ"/>
</dbReference>
<keyword evidence="1" id="KW-0805">Transcription regulation</keyword>
<dbReference type="InterPro" id="IPR036390">
    <property type="entry name" value="WH_DNA-bd_sf"/>
</dbReference>
<evidence type="ECO:0000313" key="6">
    <source>
        <dbReference type="Proteomes" id="UP000806542"/>
    </source>
</evidence>
<dbReference type="PROSITE" id="PS01117">
    <property type="entry name" value="HTH_MARR_1"/>
    <property type="match status" value="1"/>
</dbReference>
<dbReference type="PRINTS" id="PR00598">
    <property type="entry name" value="HTHMARR"/>
</dbReference>